<evidence type="ECO:0000256" key="1">
    <source>
        <dbReference type="SAM" id="Coils"/>
    </source>
</evidence>
<dbReference type="GeneID" id="30965479"/>
<reference evidence="3" key="1">
    <citation type="submission" date="2016-05" db="EMBL/GenBank/DDBJ databases">
        <title>Comparative genomics of biotechnologically important yeasts.</title>
        <authorList>
            <consortium name="DOE Joint Genome Institute"/>
            <person name="Riley R."/>
            <person name="Haridas S."/>
            <person name="Wolfe K.H."/>
            <person name="Lopes M.R."/>
            <person name="Hittinger C.T."/>
            <person name="Goker M."/>
            <person name="Salamov A."/>
            <person name="Wisecaver J."/>
            <person name="Long T.M."/>
            <person name="Aerts A.L."/>
            <person name="Barry K."/>
            <person name="Choi C."/>
            <person name="Clum A."/>
            <person name="Coughlan A.Y."/>
            <person name="Deshpande S."/>
            <person name="Douglass A.P."/>
            <person name="Hanson S.J."/>
            <person name="Klenk H.-P."/>
            <person name="Labutti K."/>
            <person name="Lapidus A."/>
            <person name="Lindquist E."/>
            <person name="Lipzen A."/>
            <person name="Meier-Kolthoff J.P."/>
            <person name="Ohm R.A."/>
            <person name="Otillar R.P."/>
            <person name="Pangilinan J."/>
            <person name="Peng Y."/>
            <person name="Rokas A."/>
            <person name="Rosa C.A."/>
            <person name="Scheuner C."/>
            <person name="Sibirny A.A."/>
            <person name="Slot J.C."/>
            <person name="Stielow J.B."/>
            <person name="Sun H."/>
            <person name="Kurtzman C.P."/>
            <person name="Blackwell M."/>
            <person name="Grigoriev I.V."/>
            <person name="Jeffries T.W."/>
        </authorList>
    </citation>
    <scope>NUCLEOTIDE SEQUENCE [LARGE SCALE GENOMIC DNA]</scope>
    <source>
        <strain evidence="3">DSM 1968</strain>
    </source>
</reference>
<organism evidence="2 3">
    <name type="scientific">Ascoidea rubescens DSM 1968</name>
    <dbReference type="NCBI Taxonomy" id="1344418"/>
    <lineage>
        <taxon>Eukaryota</taxon>
        <taxon>Fungi</taxon>
        <taxon>Dikarya</taxon>
        <taxon>Ascomycota</taxon>
        <taxon>Saccharomycotina</taxon>
        <taxon>Saccharomycetes</taxon>
        <taxon>Ascoideaceae</taxon>
        <taxon>Ascoidea</taxon>
    </lineage>
</organism>
<proteinExistence type="predicted"/>
<dbReference type="STRING" id="1344418.A0A1D2VF23"/>
<sequence>MDLTKILDTTPEPPIINPIYNLVSQNDVNHNFHDPNSLNSANNAINSYTMNNLPDGVFHHENEYWLPTPMADFQKELTDQIVSLHYSDILKYFETDDNDQLLIDSLQELYLNSQLVSNHPYLLIKNYMPKSLTSKDIPKKLSETSGKFRILRNLIEIFNGIADQKRNYYYNWKTRKNNLNSFNYFNKNSENISSYSTTQSKKSNRSHDFERNLIIVARSGETVDLIEALLLGLKVNIKRFTGNYLKDPSKLKNSIFKKIPNNNNNNTNIYNEMNNINGNNLNHYNNSNFNENSSRSFNNNLNFVPKNLCNVYLFASSEDQNQNISKTQLITFFKDKKIDLIISFDITFDINLPFVKTLRSLNINNNYTQSSVSIIRLVPINTIEHIALYFRNQYTIRNTDYLMAVTSAVVVLRGKVGILSPDLKPIYSHNLTYLSDWLLNHSNPNSKNNYLYWPLPKMSSIPKFNSLDVEKSLLTEVHYTLDDDYSDLDDLLIDENLRKHEKFYFNKNYYFFYNFKRLNKNYLSNPLKQDLSLLTGINSVNNFKNFSTNLTHKLLQSLNLNYSYYNNFILNYFDLEVSNFKNARQDDLNLAKSEYSKFINDFNHLSLRKKLNINNHKKKLNLSKEKKEKIKKLDEEFSHILNEFDKKEENSMDKENSNSLKKWKENQLKILTLTELNASKISKIKSIKTENDYLKVQLSSAETSIKETDSEITLTQMENDTLLENLNVFLDEFNEGNRKEDQLEVDKNVENRNLEIKKIESQITDVLLCIDELNKHQRNRSSRRAQR</sequence>
<dbReference type="GO" id="GO:0070823">
    <property type="term" value="C:HDA1 complex"/>
    <property type="evidence" value="ECO:0007669"/>
    <property type="project" value="InterPro"/>
</dbReference>
<feature type="coiled-coil region" evidence="1">
    <location>
        <begin position="613"/>
        <end position="650"/>
    </location>
</feature>
<dbReference type="InterPro" id="IPR038609">
    <property type="entry name" value="HDA1_su2/3_sf"/>
</dbReference>
<dbReference type="Proteomes" id="UP000095038">
    <property type="component" value="Unassembled WGS sequence"/>
</dbReference>
<dbReference type="PRINTS" id="PR02093">
    <property type="entry name" value="HDA1SUBUNIT3"/>
</dbReference>
<accession>A0A1D2VF23</accession>
<keyword evidence="3" id="KW-1185">Reference proteome</keyword>
<name>A0A1D2VF23_9ASCO</name>
<evidence type="ECO:0000313" key="2">
    <source>
        <dbReference type="EMBL" id="ODV60274.1"/>
    </source>
</evidence>
<protein>
    <submittedName>
        <fullName evidence="2">Uncharacterized protein</fullName>
    </submittedName>
</protein>
<dbReference type="InParanoid" id="A0A1D2VF23"/>
<dbReference type="InterPro" id="IPR021006">
    <property type="entry name" value="Hda2/3"/>
</dbReference>
<evidence type="ECO:0000313" key="3">
    <source>
        <dbReference type="Proteomes" id="UP000095038"/>
    </source>
</evidence>
<dbReference type="Pfam" id="PF11496">
    <property type="entry name" value="HDA2-3"/>
    <property type="match status" value="1"/>
</dbReference>
<dbReference type="InterPro" id="IPR026216">
    <property type="entry name" value="HDA3"/>
</dbReference>
<dbReference type="OrthoDB" id="3647690at2759"/>
<gene>
    <name evidence="2" type="ORF">ASCRUDRAFT_70810</name>
</gene>
<dbReference type="RefSeq" id="XP_020046581.1">
    <property type="nucleotide sequence ID" value="XM_020191843.1"/>
</dbReference>
<keyword evidence="1" id="KW-0175">Coiled coil</keyword>
<dbReference type="Gene3D" id="3.40.50.12360">
    <property type="match status" value="2"/>
</dbReference>
<dbReference type="EMBL" id="KV454482">
    <property type="protein sequence ID" value="ODV60274.1"/>
    <property type="molecule type" value="Genomic_DNA"/>
</dbReference>
<dbReference type="AlphaFoldDB" id="A0A1D2VF23"/>
<dbReference type="FunCoup" id="A0A1D2VF23">
    <property type="interactions" value="55"/>
</dbReference>